<keyword evidence="6 7" id="KW-0131">Cell cycle</keyword>
<protein>
    <recommendedName>
        <fullName evidence="7 8">Cell division protein FtsL</fullName>
    </recommendedName>
</protein>
<dbReference type="STRING" id="1221500.ABE65_008135"/>
<evidence type="ECO:0000256" key="4">
    <source>
        <dbReference type="ARBA" id="ARBA00022989"/>
    </source>
</evidence>
<dbReference type="GO" id="GO:0032153">
    <property type="term" value="C:cell division site"/>
    <property type="evidence" value="ECO:0007669"/>
    <property type="project" value="UniProtKB-UniRule"/>
</dbReference>
<accession>A0A160IKP6</accession>
<reference evidence="9 10" key="1">
    <citation type="submission" date="2016-04" db="EMBL/GenBank/DDBJ databases">
        <title>Complete genome sequence of Fictibacillus phosphorivorans G25-29, a strain toxic to nematodes.</title>
        <authorList>
            <person name="Zheng Z."/>
        </authorList>
    </citation>
    <scope>NUCLEOTIDE SEQUENCE [LARGE SCALE GENOMIC DNA]</scope>
    <source>
        <strain evidence="9 10">G25-29</strain>
    </source>
</reference>
<keyword evidence="4 7" id="KW-1133">Transmembrane helix</keyword>
<gene>
    <name evidence="7" type="primary">ftsL</name>
    <name evidence="9" type="ORF">ABE65_008135</name>
</gene>
<evidence type="ECO:0000313" key="9">
    <source>
        <dbReference type="EMBL" id="ANC76768.1"/>
    </source>
</evidence>
<evidence type="ECO:0000256" key="5">
    <source>
        <dbReference type="ARBA" id="ARBA00023136"/>
    </source>
</evidence>
<comment type="function">
    <text evidence="7">Essential cell division protein.</text>
</comment>
<evidence type="ECO:0000256" key="3">
    <source>
        <dbReference type="ARBA" id="ARBA00022692"/>
    </source>
</evidence>
<evidence type="ECO:0000256" key="7">
    <source>
        <dbReference type="HAMAP-Rule" id="MF_00910"/>
    </source>
</evidence>
<evidence type="ECO:0000256" key="2">
    <source>
        <dbReference type="ARBA" id="ARBA00022618"/>
    </source>
</evidence>
<dbReference type="Proteomes" id="UP000076623">
    <property type="component" value="Chromosome"/>
</dbReference>
<proteinExistence type="inferred from homology"/>
<dbReference type="GO" id="GO:0043093">
    <property type="term" value="P:FtsZ-dependent cytokinesis"/>
    <property type="evidence" value="ECO:0007669"/>
    <property type="project" value="UniProtKB-UniRule"/>
</dbReference>
<evidence type="ECO:0000256" key="6">
    <source>
        <dbReference type="ARBA" id="ARBA00023306"/>
    </source>
</evidence>
<evidence type="ECO:0000256" key="1">
    <source>
        <dbReference type="ARBA" id="ARBA00022475"/>
    </source>
</evidence>
<keyword evidence="5 7" id="KW-0472">Membrane</keyword>
<sequence>MSNLAYQVQKQQVQLQPERNPKPVQQPSPSRKIFTKGEVVLWGAMGVVLIAGLIWLISLYASVYQATAKVESIQKDLTAETKIVEDYHLQVTELSNPERIMKLAKKQGFIFDDKNVKVVQD</sequence>
<organism evidence="9 10">
    <name type="scientific">Fictibacillus phosphorivorans</name>
    <dbReference type="NCBI Taxonomy" id="1221500"/>
    <lineage>
        <taxon>Bacteria</taxon>
        <taxon>Bacillati</taxon>
        <taxon>Bacillota</taxon>
        <taxon>Bacilli</taxon>
        <taxon>Bacillales</taxon>
        <taxon>Fictibacillaceae</taxon>
        <taxon>Fictibacillus</taxon>
    </lineage>
</organism>
<dbReference type="RefSeq" id="WP_066393441.1">
    <property type="nucleotide sequence ID" value="NZ_CP015378.1"/>
</dbReference>
<name>A0A160IKP6_9BACL</name>
<evidence type="ECO:0000313" key="10">
    <source>
        <dbReference type="Proteomes" id="UP000076623"/>
    </source>
</evidence>
<comment type="subcellular location">
    <subcellularLocation>
        <location evidence="7">Cell membrane</location>
        <topology evidence="7">Single-pass type II membrane protein</topology>
    </subcellularLocation>
    <text evidence="7">Localizes to the division septum where it forms a ring structure.</text>
</comment>
<dbReference type="AlphaFoldDB" id="A0A160IKP6"/>
<dbReference type="GO" id="GO:0005886">
    <property type="term" value="C:plasma membrane"/>
    <property type="evidence" value="ECO:0007669"/>
    <property type="project" value="UniProtKB-SubCell"/>
</dbReference>
<dbReference type="InterPro" id="IPR011922">
    <property type="entry name" value="Cell_div_FtsL"/>
</dbReference>
<dbReference type="NCBIfam" id="TIGR02209">
    <property type="entry name" value="ftsL_broad"/>
    <property type="match status" value="1"/>
</dbReference>
<keyword evidence="1 7" id="KW-1003">Cell membrane</keyword>
<dbReference type="KEGG" id="fpn:ABE65_008135"/>
<keyword evidence="10" id="KW-1185">Reference proteome</keyword>
<dbReference type="HAMAP" id="MF_00910">
    <property type="entry name" value="FtsL"/>
    <property type="match status" value="1"/>
</dbReference>
<evidence type="ECO:0000256" key="8">
    <source>
        <dbReference type="NCBIfam" id="TIGR02209"/>
    </source>
</evidence>
<dbReference type="EMBL" id="CP015378">
    <property type="protein sequence ID" value="ANC76768.1"/>
    <property type="molecule type" value="Genomic_DNA"/>
</dbReference>
<dbReference type="OrthoDB" id="2989137at2"/>
<keyword evidence="2 7" id="KW-0132">Cell division</keyword>
<keyword evidence="3 7" id="KW-0812">Transmembrane</keyword>
<feature type="transmembrane region" description="Helical" evidence="7">
    <location>
        <begin position="39"/>
        <end position="61"/>
    </location>
</feature>
<comment type="similarity">
    <text evidence="7">Belongs to the FtsL family.</text>
</comment>